<feature type="region of interest" description="Disordered" evidence="1">
    <location>
        <begin position="49"/>
        <end position="70"/>
    </location>
</feature>
<keyword evidence="2" id="KW-0732">Signal</keyword>
<reference evidence="4" key="1">
    <citation type="submission" date="2015-10" db="EMBL/GenBank/DDBJ databases">
        <title>Genome of Paenibacillus bovis sp. nov.</title>
        <authorList>
            <person name="Wu Z."/>
            <person name="Gao C."/>
            <person name="Liu Z."/>
            <person name="Zheng H."/>
        </authorList>
    </citation>
    <scope>NUCLEOTIDE SEQUENCE [LARGE SCALE GENOMIC DNA]</scope>
    <source>
        <strain evidence="4">BD3526</strain>
    </source>
</reference>
<evidence type="ECO:0000256" key="2">
    <source>
        <dbReference type="SAM" id="SignalP"/>
    </source>
</evidence>
<gene>
    <name evidence="3" type="ORF">AR543_05275</name>
</gene>
<accession>A0A172ZEB0</accession>
<dbReference type="Proteomes" id="UP000078148">
    <property type="component" value="Chromosome"/>
</dbReference>
<sequence length="216" mass="23835">MKNKLLLTLMLAALVTASSALPASVTYAATDDAPDGNYTMDLTTSADGAADNSAAAEESADSDTYGDEDSWADADPALVEEASGFLDYSDQMDPLFTYETKAWDAYNINEYVKSSNRKQEYKLMTYTVVPNYTKFVSGIKLIKPQNSELAKIHAKYVKGAYLELEGFVLYKKYVSSAKLDDAILKKSKLKLQAGGKLIDQFNTEIDKYITKFDALQ</sequence>
<name>A0A172ZEB0_9BACL</name>
<protein>
    <submittedName>
        <fullName evidence="3">Uncharacterized protein</fullName>
    </submittedName>
</protein>
<evidence type="ECO:0000256" key="1">
    <source>
        <dbReference type="SAM" id="MobiDB-lite"/>
    </source>
</evidence>
<feature type="compositionally biased region" description="Acidic residues" evidence="1">
    <location>
        <begin position="58"/>
        <end position="70"/>
    </location>
</feature>
<evidence type="ECO:0000313" key="4">
    <source>
        <dbReference type="Proteomes" id="UP000078148"/>
    </source>
</evidence>
<dbReference type="KEGG" id="pbv:AR543_05275"/>
<dbReference type="OrthoDB" id="2625228at2"/>
<feature type="signal peptide" evidence="2">
    <location>
        <begin position="1"/>
        <end position="28"/>
    </location>
</feature>
<reference evidence="3 4" key="2">
    <citation type="journal article" date="2016" name="Int. J. Syst. Evol. Microbiol.">
        <title>Paenibacillus bovis sp. nov., isolated from raw yak (Bos grunniens) milk.</title>
        <authorList>
            <person name="Gao C."/>
            <person name="Han J."/>
            <person name="Liu Z."/>
            <person name="Xu X."/>
            <person name="Hang F."/>
            <person name="Wu Z."/>
        </authorList>
    </citation>
    <scope>NUCLEOTIDE SEQUENCE [LARGE SCALE GENOMIC DNA]</scope>
    <source>
        <strain evidence="3 4">BD3526</strain>
    </source>
</reference>
<feature type="chain" id="PRO_5008005795" evidence="2">
    <location>
        <begin position="29"/>
        <end position="216"/>
    </location>
</feature>
<keyword evidence="4" id="KW-1185">Reference proteome</keyword>
<dbReference type="AlphaFoldDB" id="A0A172ZEB0"/>
<organism evidence="3 4">
    <name type="scientific">Paenibacillus bovis</name>
    <dbReference type="NCBI Taxonomy" id="1616788"/>
    <lineage>
        <taxon>Bacteria</taxon>
        <taxon>Bacillati</taxon>
        <taxon>Bacillota</taxon>
        <taxon>Bacilli</taxon>
        <taxon>Bacillales</taxon>
        <taxon>Paenibacillaceae</taxon>
        <taxon>Paenibacillus</taxon>
    </lineage>
</organism>
<dbReference type="EMBL" id="CP013023">
    <property type="protein sequence ID" value="ANF95480.1"/>
    <property type="molecule type" value="Genomic_DNA"/>
</dbReference>
<evidence type="ECO:0000313" key="3">
    <source>
        <dbReference type="EMBL" id="ANF95480.1"/>
    </source>
</evidence>
<proteinExistence type="predicted"/>
<dbReference type="RefSeq" id="WP_060532432.1">
    <property type="nucleotide sequence ID" value="NZ_CP013023.1"/>
</dbReference>